<sequence>MSSYTNPRRKAIVEATSGTMRQQLDDSMANQQCYLIESKIYPIGVSADNMPTRGETSRKVLIFSNTPPKNRRVTWEGCSAAVLISRRRAKVRVDTLRLVADYHAGGGVRFEKTKRTATYSPIIGL</sequence>
<proteinExistence type="predicted"/>
<organism evidence="1 2">
    <name type="scientific">Candidatus Taylorbacteria bacterium RIFCSPLOWO2_12_FULL_43_20</name>
    <dbReference type="NCBI Taxonomy" id="1802332"/>
    <lineage>
        <taxon>Bacteria</taxon>
        <taxon>Candidatus Tayloriibacteriota</taxon>
    </lineage>
</organism>
<comment type="caution">
    <text evidence="1">The sequence shown here is derived from an EMBL/GenBank/DDBJ whole genome shotgun (WGS) entry which is preliminary data.</text>
</comment>
<dbReference type="Proteomes" id="UP000177269">
    <property type="component" value="Unassembled WGS sequence"/>
</dbReference>
<name>A0A1G2P3D8_9BACT</name>
<gene>
    <name evidence="1" type="ORF">A3G52_01215</name>
</gene>
<dbReference type="EMBL" id="MHSK01000004">
    <property type="protein sequence ID" value="OHA42858.1"/>
    <property type="molecule type" value="Genomic_DNA"/>
</dbReference>
<reference evidence="1 2" key="1">
    <citation type="journal article" date="2016" name="Nat. Commun.">
        <title>Thousands of microbial genomes shed light on interconnected biogeochemical processes in an aquifer system.</title>
        <authorList>
            <person name="Anantharaman K."/>
            <person name="Brown C.T."/>
            <person name="Hug L.A."/>
            <person name="Sharon I."/>
            <person name="Castelle C.J."/>
            <person name="Probst A.J."/>
            <person name="Thomas B.C."/>
            <person name="Singh A."/>
            <person name="Wilkins M.J."/>
            <person name="Karaoz U."/>
            <person name="Brodie E.L."/>
            <person name="Williams K.H."/>
            <person name="Hubbard S.S."/>
            <person name="Banfield J.F."/>
        </authorList>
    </citation>
    <scope>NUCLEOTIDE SEQUENCE [LARGE SCALE GENOMIC DNA]</scope>
</reference>
<evidence type="ECO:0000313" key="1">
    <source>
        <dbReference type="EMBL" id="OHA42858.1"/>
    </source>
</evidence>
<dbReference type="AlphaFoldDB" id="A0A1G2P3D8"/>
<protein>
    <submittedName>
        <fullName evidence="1">Uncharacterized protein</fullName>
    </submittedName>
</protein>
<evidence type="ECO:0000313" key="2">
    <source>
        <dbReference type="Proteomes" id="UP000177269"/>
    </source>
</evidence>
<accession>A0A1G2P3D8</accession>